<organism evidence="1 2">
    <name type="scientific">Dreissena polymorpha</name>
    <name type="common">Zebra mussel</name>
    <name type="synonym">Mytilus polymorpha</name>
    <dbReference type="NCBI Taxonomy" id="45954"/>
    <lineage>
        <taxon>Eukaryota</taxon>
        <taxon>Metazoa</taxon>
        <taxon>Spiralia</taxon>
        <taxon>Lophotrochozoa</taxon>
        <taxon>Mollusca</taxon>
        <taxon>Bivalvia</taxon>
        <taxon>Autobranchia</taxon>
        <taxon>Heteroconchia</taxon>
        <taxon>Euheterodonta</taxon>
        <taxon>Imparidentia</taxon>
        <taxon>Neoheterodontei</taxon>
        <taxon>Myida</taxon>
        <taxon>Dreissenoidea</taxon>
        <taxon>Dreissenidae</taxon>
        <taxon>Dreissena</taxon>
    </lineage>
</organism>
<gene>
    <name evidence="1" type="ORF">DPMN_045155</name>
</gene>
<dbReference type="Proteomes" id="UP000828390">
    <property type="component" value="Unassembled WGS sequence"/>
</dbReference>
<keyword evidence="2" id="KW-1185">Reference proteome</keyword>
<name>A0A9D4HX36_DREPO</name>
<proteinExistence type="predicted"/>
<dbReference type="EMBL" id="JAIWYP010000011">
    <property type="protein sequence ID" value="KAH3738520.1"/>
    <property type="molecule type" value="Genomic_DNA"/>
</dbReference>
<sequence length="78" mass="8408">MPPFLVEPVLVLRDIPGGILNARYVALLGFPDAFHSGAIDEGYTKSIPTLFTTEGFNKLSEKSCSLRNPPGFPTAVQS</sequence>
<accession>A0A9D4HX36</accession>
<reference evidence="1" key="2">
    <citation type="submission" date="2020-11" db="EMBL/GenBank/DDBJ databases">
        <authorList>
            <person name="McCartney M.A."/>
            <person name="Auch B."/>
            <person name="Kono T."/>
            <person name="Mallez S."/>
            <person name="Becker A."/>
            <person name="Gohl D.M."/>
            <person name="Silverstein K.A.T."/>
            <person name="Koren S."/>
            <person name="Bechman K.B."/>
            <person name="Herman A."/>
            <person name="Abrahante J.E."/>
            <person name="Garbe J."/>
        </authorList>
    </citation>
    <scope>NUCLEOTIDE SEQUENCE</scope>
    <source>
        <strain evidence="1">Duluth1</strain>
        <tissue evidence="1">Whole animal</tissue>
    </source>
</reference>
<comment type="caution">
    <text evidence="1">The sequence shown here is derived from an EMBL/GenBank/DDBJ whole genome shotgun (WGS) entry which is preliminary data.</text>
</comment>
<protein>
    <submittedName>
        <fullName evidence="1">Uncharacterized protein</fullName>
    </submittedName>
</protein>
<reference evidence="1" key="1">
    <citation type="journal article" date="2019" name="bioRxiv">
        <title>The Genome of the Zebra Mussel, Dreissena polymorpha: A Resource for Invasive Species Research.</title>
        <authorList>
            <person name="McCartney M.A."/>
            <person name="Auch B."/>
            <person name="Kono T."/>
            <person name="Mallez S."/>
            <person name="Zhang Y."/>
            <person name="Obille A."/>
            <person name="Becker A."/>
            <person name="Abrahante J.E."/>
            <person name="Garbe J."/>
            <person name="Badalamenti J.P."/>
            <person name="Herman A."/>
            <person name="Mangelson H."/>
            <person name="Liachko I."/>
            <person name="Sullivan S."/>
            <person name="Sone E.D."/>
            <person name="Koren S."/>
            <person name="Silverstein K.A.T."/>
            <person name="Beckman K.B."/>
            <person name="Gohl D.M."/>
        </authorList>
    </citation>
    <scope>NUCLEOTIDE SEQUENCE</scope>
    <source>
        <strain evidence="1">Duluth1</strain>
        <tissue evidence="1">Whole animal</tissue>
    </source>
</reference>
<evidence type="ECO:0000313" key="1">
    <source>
        <dbReference type="EMBL" id="KAH3738520.1"/>
    </source>
</evidence>
<dbReference type="AlphaFoldDB" id="A0A9D4HX36"/>
<evidence type="ECO:0000313" key="2">
    <source>
        <dbReference type="Proteomes" id="UP000828390"/>
    </source>
</evidence>